<dbReference type="SUPFAM" id="SSF51735">
    <property type="entry name" value="NAD(P)-binding Rossmann-fold domains"/>
    <property type="match status" value="1"/>
</dbReference>
<dbReference type="PRINTS" id="PR00080">
    <property type="entry name" value="SDRFAMILY"/>
</dbReference>
<protein>
    <submittedName>
        <fullName evidence="3">SDR family oxidoreductase</fullName>
    </submittedName>
</protein>
<dbReference type="InterPro" id="IPR002347">
    <property type="entry name" value="SDR_fam"/>
</dbReference>
<proteinExistence type="inferred from homology"/>
<dbReference type="PROSITE" id="PS00061">
    <property type="entry name" value="ADH_SHORT"/>
    <property type="match status" value="1"/>
</dbReference>
<dbReference type="Proteomes" id="UP001501842">
    <property type="component" value="Unassembled WGS sequence"/>
</dbReference>
<keyword evidence="2" id="KW-0560">Oxidoreductase</keyword>
<dbReference type="PANTHER" id="PTHR24321">
    <property type="entry name" value="DEHYDROGENASES, SHORT CHAIN"/>
    <property type="match status" value="1"/>
</dbReference>
<dbReference type="RefSeq" id="WP_344455099.1">
    <property type="nucleotide sequence ID" value="NZ_BAAATZ010000029.1"/>
</dbReference>
<dbReference type="CDD" id="cd05233">
    <property type="entry name" value="SDR_c"/>
    <property type="match status" value="1"/>
</dbReference>
<gene>
    <name evidence="3" type="ORF">GCM10010439_58700</name>
</gene>
<dbReference type="Gene3D" id="3.40.50.720">
    <property type="entry name" value="NAD(P)-binding Rossmann-like Domain"/>
    <property type="match status" value="1"/>
</dbReference>
<evidence type="ECO:0000313" key="3">
    <source>
        <dbReference type="EMBL" id="GAA2735008.1"/>
    </source>
</evidence>
<reference evidence="3 4" key="1">
    <citation type="journal article" date="2019" name="Int. J. Syst. Evol. Microbiol.">
        <title>The Global Catalogue of Microorganisms (GCM) 10K type strain sequencing project: providing services to taxonomists for standard genome sequencing and annotation.</title>
        <authorList>
            <consortium name="The Broad Institute Genomics Platform"/>
            <consortium name="The Broad Institute Genome Sequencing Center for Infectious Disease"/>
            <person name="Wu L."/>
            <person name="Ma J."/>
        </authorList>
    </citation>
    <scope>NUCLEOTIDE SEQUENCE [LARGE SCALE GENOMIC DNA]</scope>
    <source>
        <strain evidence="3 4">JCM 8201</strain>
    </source>
</reference>
<dbReference type="InterPro" id="IPR020904">
    <property type="entry name" value="Sc_DH/Rdtase_CS"/>
</dbReference>
<sequence length="250" mass="26202">MGRTEQRRVVFVTGAASGIGRAAAESFVRRGYATVLADMNEEAGLGVEAELGRLGECSFFRCDVTDDDTVREAVSRTVATYGRLDAAFNAAGIDGEHGRPTAECTMENWNRVIAVDLTGTWSCMRYELPEIVKAGGGSIVNCASVAGLRAAPTVPAYTAAKHGVVGLTRVAAREYAGSGVRVNVICPGTVDTPMFRRSMPPEVIERLVSGNPVGRLAEASEIADVALWLCDEAPGYLTGQAIAVDGGTGA</sequence>
<comment type="similarity">
    <text evidence="1">Belongs to the short-chain dehydrogenases/reductases (SDR) family.</text>
</comment>
<evidence type="ECO:0000256" key="2">
    <source>
        <dbReference type="ARBA" id="ARBA00023002"/>
    </source>
</evidence>
<dbReference type="InterPro" id="IPR036291">
    <property type="entry name" value="NAD(P)-bd_dom_sf"/>
</dbReference>
<accession>A0ABN3UQA2</accession>
<dbReference type="Pfam" id="PF13561">
    <property type="entry name" value="adh_short_C2"/>
    <property type="match status" value="1"/>
</dbReference>
<keyword evidence="4" id="KW-1185">Reference proteome</keyword>
<dbReference type="PANTHER" id="PTHR24321:SF8">
    <property type="entry name" value="ESTRADIOL 17-BETA-DEHYDROGENASE 8-RELATED"/>
    <property type="match status" value="1"/>
</dbReference>
<name>A0ABN3UQA2_9ACTN</name>
<dbReference type="PRINTS" id="PR00081">
    <property type="entry name" value="GDHRDH"/>
</dbReference>
<comment type="caution">
    <text evidence="3">The sequence shown here is derived from an EMBL/GenBank/DDBJ whole genome shotgun (WGS) entry which is preliminary data.</text>
</comment>
<evidence type="ECO:0000256" key="1">
    <source>
        <dbReference type="ARBA" id="ARBA00006484"/>
    </source>
</evidence>
<organism evidence="3 4">
    <name type="scientific">Actinocorallia aurantiaca</name>
    <dbReference type="NCBI Taxonomy" id="46204"/>
    <lineage>
        <taxon>Bacteria</taxon>
        <taxon>Bacillati</taxon>
        <taxon>Actinomycetota</taxon>
        <taxon>Actinomycetes</taxon>
        <taxon>Streptosporangiales</taxon>
        <taxon>Thermomonosporaceae</taxon>
        <taxon>Actinocorallia</taxon>
    </lineage>
</organism>
<evidence type="ECO:0000313" key="4">
    <source>
        <dbReference type="Proteomes" id="UP001501842"/>
    </source>
</evidence>
<dbReference type="EMBL" id="BAAATZ010000029">
    <property type="protein sequence ID" value="GAA2735008.1"/>
    <property type="molecule type" value="Genomic_DNA"/>
</dbReference>